<reference evidence="2 3" key="1">
    <citation type="submission" date="2023-05" db="EMBL/GenBank/DDBJ databases">
        <title>B98-5 Cell Line De Novo Hybrid Assembly: An Optical Mapping Approach.</title>
        <authorList>
            <person name="Kananen K."/>
            <person name="Auerbach J.A."/>
            <person name="Kautto E."/>
            <person name="Blachly J.S."/>
        </authorList>
    </citation>
    <scope>NUCLEOTIDE SEQUENCE [LARGE SCALE GENOMIC DNA]</scope>
    <source>
        <strain evidence="2">B95-8</strain>
        <tissue evidence="2">Cell line</tissue>
    </source>
</reference>
<evidence type="ECO:0000256" key="1">
    <source>
        <dbReference type="SAM" id="MobiDB-lite"/>
    </source>
</evidence>
<gene>
    <name evidence="2" type="ORF">P7K49_027487</name>
</gene>
<organism evidence="2 3">
    <name type="scientific">Saguinus oedipus</name>
    <name type="common">Cotton-top tamarin</name>
    <name type="synonym">Oedipomidas oedipus</name>
    <dbReference type="NCBI Taxonomy" id="9490"/>
    <lineage>
        <taxon>Eukaryota</taxon>
        <taxon>Metazoa</taxon>
        <taxon>Chordata</taxon>
        <taxon>Craniata</taxon>
        <taxon>Vertebrata</taxon>
        <taxon>Euteleostomi</taxon>
        <taxon>Mammalia</taxon>
        <taxon>Eutheria</taxon>
        <taxon>Euarchontoglires</taxon>
        <taxon>Primates</taxon>
        <taxon>Haplorrhini</taxon>
        <taxon>Platyrrhini</taxon>
        <taxon>Cebidae</taxon>
        <taxon>Callitrichinae</taxon>
        <taxon>Saguinus</taxon>
    </lineage>
</organism>
<dbReference type="EMBL" id="JASSZA010000014">
    <property type="protein sequence ID" value="KAK2093749.1"/>
    <property type="molecule type" value="Genomic_DNA"/>
</dbReference>
<protein>
    <submittedName>
        <fullName evidence="2">Uncharacterized protein</fullName>
    </submittedName>
</protein>
<feature type="region of interest" description="Disordered" evidence="1">
    <location>
        <begin position="58"/>
        <end position="83"/>
    </location>
</feature>
<comment type="caution">
    <text evidence="2">The sequence shown here is derived from an EMBL/GenBank/DDBJ whole genome shotgun (WGS) entry which is preliminary data.</text>
</comment>
<proteinExistence type="predicted"/>
<feature type="compositionally biased region" description="Low complexity" evidence="1">
    <location>
        <begin position="202"/>
        <end position="216"/>
    </location>
</feature>
<evidence type="ECO:0000313" key="3">
    <source>
        <dbReference type="Proteomes" id="UP001266305"/>
    </source>
</evidence>
<feature type="region of interest" description="Disordered" evidence="1">
    <location>
        <begin position="199"/>
        <end position="278"/>
    </location>
</feature>
<dbReference type="Proteomes" id="UP001266305">
    <property type="component" value="Unassembled WGS sequence"/>
</dbReference>
<keyword evidence="3" id="KW-1185">Reference proteome</keyword>
<name>A0ABQ9U9K8_SAGOE</name>
<sequence>MTLSHIPHVPGPGQASTLPTGHPRHAPSTLSIPATIIQYQQSPGGTWKGYFSKVIRQRKARRKAGEAKPTPGTQRPRTLPGSPLRVLTRPPGGASPSACQAAPWSLPVPWPPAGSGRVRPGAVPFFAAAQATPRSRVGLARARRAGLWGSASATDAPTRRTVPGRRGSKPDSPEPLCRLPGLALAAAAADDELSLLRDRHGLGSTSSSGSRGASRDPGGGERRRRRRRRQAAAGGRAQPRPSPAPRRGVGPAEAARARLGSHLAVAARVPHSPSAVRP</sequence>
<feature type="region of interest" description="Disordered" evidence="1">
    <location>
        <begin position="1"/>
        <end position="28"/>
    </location>
</feature>
<feature type="region of interest" description="Disordered" evidence="1">
    <location>
        <begin position="149"/>
        <end position="178"/>
    </location>
</feature>
<evidence type="ECO:0000313" key="2">
    <source>
        <dbReference type="EMBL" id="KAK2093749.1"/>
    </source>
</evidence>
<accession>A0ABQ9U9K8</accession>